<sequence length="360" mass="40202">MLKTHAIKIQFRFEDIMAVTIIDVARRANVSKSTVSLVINNSPAIKLETKYKVLRAIEELGYVPNINARGLTSRKTNILGVLTMVENLSQKSYNFDSDTEIFSYDVSIGIPKGLVNTDFGLLNERFCIPENSNDLPLLIKNNRIDGLFIIGGLFGDDFAKKIKDCGIPTVVVGRKNEFFDYITADLEQGVFLSTTHLLETGHKKLCYINCPVTFSTSVDRYNGFQKAIDSSEVKPEEKWSINAEHNNGAGGYQAIKDIWEAGKRPDAILAANDSIALGIMRYLYEQKVRIPEDISMISYENSILSGYSVPALSTVDINKELIGEEACRILLNRIARPKSKRVSMVIPTTLVHRDSVIVRS</sequence>
<name>A0A398CAM7_9BACL</name>
<dbReference type="Pfam" id="PF00356">
    <property type="entry name" value="LacI"/>
    <property type="match status" value="1"/>
</dbReference>
<dbReference type="AlphaFoldDB" id="A0A398CAM7"/>
<dbReference type="CDD" id="cd01392">
    <property type="entry name" value="HTH_LacI"/>
    <property type="match status" value="1"/>
</dbReference>
<reference evidence="6 7" key="1">
    <citation type="submission" date="2018-09" db="EMBL/GenBank/DDBJ databases">
        <title>Cohnella cavernae sp. nov., isolated from a karst cave.</title>
        <authorList>
            <person name="Zhu H."/>
        </authorList>
    </citation>
    <scope>NUCLEOTIDE SEQUENCE [LARGE SCALE GENOMIC DNA]</scope>
    <source>
        <strain evidence="6 7">K2E09-144</strain>
    </source>
</reference>
<gene>
    <name evidence="6" type="ORF">D3H35_29550</name>
</gene>
<keyword evidence="3" id="KW-0238">DNA-binding</keyword>
<keyword evidence="4" id="KW-0804">Transcription</keyword>
<evidence type="ECO:0000259" key="5">
    <source>
        <dbReference type="PROSITE" id="PS50932"/>
    </source>
</evidence>
<accession>A0A398CAM7</accession>
<dbReference type="EMBL" id="QXJM01000063">
    <property type="protein sequence ID" value="RIE00186.1"/>
    <property type="molecule type" value="Genomic_DNA"/>
</dbReference>
<evidence type="ECO:0000313" key="6">
    <source>
        <dbReference type="EMBL" id="RIE00186.1"/>
    </source>
</evidence>
<protein>
    <submittedName>
        <fullName evidence="6">LacI family transcriptional regulator</fullName>
    </submittedName>
</protein>
<comment type="caution">
    <text evidence="6">The sequence shown here is derived from an EMBL/GenBank/DDBJ whole genome shotgun (WGS) entry which is preliminary data.</text>
</comment>
<evidence type="ECO:0000256" key="4">
    <source>
        <dbReference type="ARBA" id="ARBA00023163"/>
    </source>
</evidence>
<dbReference type="GO" id="GO:0000976">
    <property type="term" value="F:transcription cis-regulatory region binding"/>
    <property type="evidence" value="ECO:0007669"/>
    <property type="project" value="TreeGrafter"/>
</dbReference>
<keyword evidence="7" id="KW-1185">Reference proteome</keyword>
<evidence type="ECO:0000256" key="1">
    <source>
        <dbReference type="ARBA" id="ARBA00022491"/>
    </source>
</evidence>
<dbReference type="CDD" id="cd06267">
    <property type="entry name" value="PBP1_LacI_sugar_binding-like"/>
    <property type="match status" value="1"/>
</dbReference>
<dbReference type="Gene3D" id="1.10.260.40">
    <property type="entry name" value="lambda repressor-like DNA-binding domains"/>
    <property type="match status" value="1"/>
</dbReference>
<keyword evidence="1" id="KW-0678">Repressor</keyword>
<dbReference type="SUPFAM" id="SSF47413">
    <property type="entry name" value="lambda repressor-like DNA-binding domains"/>
    <property type="match status" value="1"/>
</dbReference>
<dbReference type="SUPFAM" id="SSF53822">
    <property type="entry name" value="Periplasmic binding protein-like I"/>
    <property type="match status" value="1"/>
</dbReference>
<dbReference type="SMART" id="SM00354">
    <property type="entry name" value="HTH_LACI"/>
    <property type="match status" value="1"/>
</dbReference>
<proteinExistence type="predicted"/>
<dbReference type="PANTHER" id="PTHR30146">
    <property type="entry name" value="LACI-RELATED TRANSCRIPTIONAL REPRESSOR"/>
    <property type="match status" value="1"/>
</dbReference>
<dbReference type="InterPro" id="IPR000843">
    <property type="entry name" value="HTH_LacI"/>
</dbReference>
<organism evidence="6 7">
    <name type="scientific">Cohnella faecalis</name>
    <dbReference type="NCBI Taxonomy" id="2315694"/>
    <lineage>
        <taxon>Bacteria</taxon>
        <taxon>Bacillati</taxon>
        <taxon>Bacillota</taxon>
        <taxon>Bacilli</taxon>
        <taxon>Bacillales</taxon>
        <taxon>Paenibacillaceae</taxon>
        <taxon>Cohnella</taxon>
    </lineage>
</organism>
<dbReference type="Pfam" id="PF13377">
    <property type="entry name" value="Peripla_BP_3"/>
    <property type="match status" value="1"/>
</dbReference>
<dbReference type="PROSITE" id="PS00356">
    <property type="entry name" value="HTH_LACI_1"/>
    <property type="match status" value="1"/>
</dbReference>
<dbReference type="InterPro" id="IPR010982">
    <property type="entry name" value="Lambda_DNA-bd_dom_sf"/>
</dbReference>
<evidence type="ECO:0000256" key="3">
    <source>
        <dbReference type="ARBA" id="ARBA00023125"/>
    </source>
</evidence>
<dbReference type="Proteomes" id="UP000266340">
    <property type="component" value="Unassembled WGS sequence"/>
</dbReference>
<evidence type="ECO:0000313" key="7">
    <source>
        <dbReference type="Proteomes" id="UP000266340"/>
    </source>
</evidence>
<feature type="domain" description="HTH lacI-type" evidence="5">
    <location>
        <begin position="19"/>
        <end position="73"/>
    </location>
</feature>
<dbReference type="InterPro" id="IPR028082">
    <property type="entry name" value="Peripla_BP_I"/>
</dbReference>
<dbReference type="InterPro" id="IPR046335">
    <property type="entry name" value="LacI/GalR-like_sensor"/>
</dbReference>
<keyword evidence="2" id="KW-0805">Transcription regulation</keyword>
<dbReference type="GO" id="GO:0003700">
    <property type="term" value="F:DNA-binding transcription factor activity"/>
    <property type="evidence" value="ECO:0007669"/>
    <property type="project" value="TreeGrafter"/>
</dbReference>
<dbReference type="PANTHER" id="PTHR30146:SF148">
    <property type="entry name" value="HTH-TYPE TRANSCRIPTIONAL REPRESSOR PURR-RELATED"/>
    <property type="match status" value="1"/>
</dbReference>
<dbReference type="PROSITE" id="PS50932">
    <property type="entry name" value="HTH_LACI_2"/>
    <property type="match status" value="1"/>
</dbReference>
<evidence type="ECO:0000256" key="2">
    <source>
        <dbReference type="ARBA" id="ARBA00023015"/>
    </source>
</evidence>
<dbReference type="Gene3D" id="3.40.50.2300">
    <property type="match status" value="2"/>
</dbReference>